<dbReference type="PROSITE" id="PS00154">
    <property type="entry name" value="ATPASE_E1_E2"/>
    <property type="match status" value="1"/>
</dbReference>
<dbReference type="InterPro" id="IPR023298">
    <property type="entry name" value="ATPase_P-typ_TM_dom_sf"/>
</dbReference>
<dbReference type="Gene3D" id="3.40.1110.10">
    <property type="entry name" value="Calcium-transporting ATPase, cytoplasmic domain N"/>
    <property type="match status" value="1"/>
</dbReference>
<organism evidence="10 11">
    <name type="scientific">Massilia phyllostachyos</name>
    <dbReference type="NCBI Taxonomy" id="2898585"/>
    <lineage>
        <taxon>Bacteria</taxon>
        <taxon>Pseudomonadati</taxon>
        <taxon>Pseudomonadota</taxon>
        <taxon>Betaproteobacteria</taxon>
        <taxon>Burkholderiales</taxon>
        <taxon>Oxalobacteraceae</taxon>
        <taxon>Telluria group</taxon>
        <taxon>Massilia</taxon>
    </lineage>
</organism>
<dbReference type="SUPFAM" id="SSF56784">
    <property type="entry name" value="HAD-like"/>
    <property type="match status" value="1"/>
</dbReference>
<dbReference type="SFLD" id="SFLDG00002">
    <property type="entry name" value="C1.7:_P-type_atpase_like"/>
    <property type="match status" value="1"/>
</dbReference>
<dbReference type="InterPro" id="IPR023299">
    <property type="entry name" value="ATPase_P-typ_cyto_dom_N"/>
</dbReference>
<dbReference type="Proteomes" id="UP001179361">
    <property type="component" value="Unassembled WGS sequence"/>
</dbReference>
<evidence type="ECO:0000313" key="10">
    <source>
        <dbReference type="EMBL" id="MCD2516192.1"/>
    </source>
</evidence>
<keyword evidence="5" id="KW-1278">Translocase</keyword>
<dbReference type="InterPro" id="IPR008250">
    <property type="entry name" value="ATPase_P-typ_transduc_dom_A_sf"/>
</dbReference>
<dbReference type="InterPro" id="IPR044492">
    <property type="entry name" value="P_typ_ATPase_HD_dom"/>
</dbReference>
<evidence type="ECO:0000256" key="7">
    <source>
        <dbReference type="ARBA" id="ARBA00023136"/>
    </source>
</evidence>
<dbReference type="InterPro" id="IPR004014">
    <property type="entry name" value="ATPase_P-typ_cation-transptr_N"/>
</dbReference>
<comment type="caution">
    <text evidence="10">The sequence shown here is derived from an EMBL/GenBank/DDBJ whole genome shotgun (WGS) entry which is preliminary data.</text>
</comment>
<comment type="subcellular location">
    <subcellularLocation>
        <location evidence="1">Membrane</location>
        <topology evidence="1">Multi-pass membrane protein</topology>
    </subcellularLocation>
</comment>
<dbReference type="SUPFAM" id="SSF81653">
    <property type="entry name" value="Calcium ATPase, transduction domain A"/>
    <property type="match status" value="1"/>
</dbReference>
<dbReference type="EMBL" id="JAJNOC010000002">
    <property type="protein sequence ID" value="MCD2516192.1"/>
    <property type="molecule type" value="Genomic_DNA"/>
</dbReference>
<dbReference type="Gene3D" id="1.20.1110.10">
    <property type="entry name" value="Calcium-transporting ATPase, transmembrane domain"/>
    <property type="match status" value="1"/>
</dbReference>
<evidence type="ECO:0000313" key="11">
    <source>
        <dbReference type="Proteomes" id="UP001179361"/>
    </source>
</evidence>
<keyword evidence="6 8" id="KW-1133">Transmembrane helix</keyword>
<keyword evidence="7 8" id="KW-0472">Membrane</keyword>
<evidence type="ECO:0000256" key="8">
    <source>
        <dbReference type="SAM" id="Phobius"/>
    </source>
</evidence>
<gene>
    <name evidence="10" type="ORF">LQ564_07665</name>
</gene>
<sequence length="837" mass="86887">MKQDAPGAPPQGLDSAEAARRLARDGPNSLPDSGGRRWRRIALDAAREPMYLLLLGAAAVYLALGEPLEGAFLSAMVLLMLCLTLFQEGRTERALQALRALGAPTALVWRDGRLARLAAGALVEGDLVELGEGDRVPADGLLLAAAGLLVDESLLTGESAPVAKQAAPGGAAPSAPGGTGLPWVYAGTLVVQGHGLARVAATGARSEIGRIGAALGSIAPPRGRLQCETAALARRFAILGGIVSVLLVVLLISRGSAPLPALLAGIALAMSMLPEEFPVILTVFPALGAWRLARSRVLTRRLAAIEILGSTSVLCVDKTGTLTENRMAVARLWRDGAVYETASGTAPAPAQRAVLDCALYASRPPGSDPMEAALWRMGGAPAPGWRLLHEYGLTPQRPALAQVWGDADGMLLVAIKGAPETVAAMCASGPGQQALLAAEKMAADGLRVLAVARRRLPPMAGPWPDEPDGFQPELLGLVALADPLRPDIPEAVAACRAAGLRVLMITGDHPETARAIARQAGLARGDPELLGGAAIAALDDAALARRLAAVDVCARIAPQQKLRIVQALQRGGAVVAMTGDGVNDAPALRAADVGVAMGLRGADVAREAAELTLLDDRFAALVEAIAAGRRIFANMRKSMRYVIAMHVPIAGMALAPVLLGWPVMLYPLHIVFLELVIDPACSLAFENEPAEPDQMRRPPRAPGAALFDRAAFLGALLQGGWVLALVAALYGWALSWLAPPQARAAAFAALVLCNLALLLSNRQREGLRRTLRAANPVFWAIAAAAVALLGVGIWAPAAARVLLLAPPPPAALGAALATAVLALGGLELRKRLAARRR</sequence>
<dbReference type="InterPro" id="IPR006068">
    <property type="entry name" value="ATPase_P-typ_cation-transptr_C"/>
</dbReference>
<dbReference type="Pfam" id="PF00689">
    <property type="entry name" value="Cation_ATPase_C"/>
    <property type="match status" value="1"/>
</dbReference>
<feature type="transmembrane region" description="Helical" evidence="8">
    <location>
        <begin position="744"/>
        <end position="761"/>
    </location>
</feature>
<feature type="transmembrane region" description="Helical" evidence="8">
    <location>
        <begin position="773"/>
        <end position="797"/>
    </location>
</feature>
<dbReference type="InterPro" id="IPR001757">
    <property type="entry name" value="P_typ_ATPase"/>
</dbReference>
<dbReference type="RefSeq" id="WP_231057520.1">
    <property type="nucleotide sequence ID" value="NZ_JAJNOC010000002.1"/>
</dbReference>
<dbReference type="Pfam" id="PF00702">
    <property type="entry name" value="Hydrolase"/>
    <property type="match status" value="1"/>
</dbReference>
<dbReference type="PANTHER" id="PTHR42861">
    <property type="entry name" value="CALCIUM-TRANSPORTING ATPASE"/>
    <property type="match status" value="1"/>
</dbReference>
<evidence type="ECO:0000256" key="6">
    <source>
        <dbReference type="ARBA" id="ARBA00022989"/>
    </source>
</evidence>
<proteinExistence type="predicted"/>
<keyword evidence="3" id="KW-0547">Nucleotide-binding</keyword>
<reference evidence="10" key="1">
    <citation type="submission" date="2021-11" db="EMBL/GenBank/DDBJ databases">
        <title>The complete genome of Massilia sp sp. G4R7.</title>
        <authorList>
            <person name="Liu L."/>
            <person name="Yue J."/>
            <person name="Yuan J."/>
            <person name="Yang F."/>
            <person name="Li L."/>
        </authorList>
    </citation>
    <scope>NUCLEOTIDE SEQUENCE</scope>
    <source>
        <strain evidence="10">G4R7</strain>
    </source>
</reference>
<dbReference type="SFLD" id="SFLDS00003">
    <property type="entry name" value="Haloacid_Dehalogenase"/>
    <property type="match status" value="1"/>
</dbReference>
<dbReference type="Gene3D" id="2.70.150.10">
    <property type="entry name" value="Calcium-transporting ATPase, cytoplasmic transduction domain A"/>
    <property type="match status" value="1"/>
</dbReference>
<feature type="transmembrane region" description="Helical" evidence="8">
    <location>
        <begin position="236"/>
        <end position="257"/>
    </location>
</feature>
<dbReference type="SMART" id="SM00831">
    <property type="entry name" value="Cation_ATPase_N"/>
    <property type="match status" value="1"/>
</dbReference>
<name>A0ABS8Q373_9BURK</name>
<evidence type="ECO:0000256" key="5">
    <source>
        <dbReference type="ARBA" id="ARBA00022967"/>
    </source>
</evidence>
<dbReference type="Pfam" id="PF00690">
    <property type="entry name" value="Cation_ATPase_N"/>
    <property type="match status" value="1"/>
</dbReference>
<feature type="transmembrane region" description="Helical" evidence="8">
    <location>
        <begin position="70"/>
        <end position="86"/>
    </location>
</feature>
<dbReference type="InterPro" id="IPR018303">
    <property type="entry name" value="ATPase_P-typ_P_site"/>
</dbReference>
<evidence type="ECO:0000256" key="1">
    <source>
        <dbReference type="ARBA" id="ARBA00004141"/>
    </source>
</evidence>
<dbReference type="SUPFAM" id="SSF81665">
    <property type="entry name" value="Calcium ATPase, transmembrane domain M"/>
    <property type="match status" value="1"/>
</dbReference>
<keyword evidence="4" id="KW-0067">ATP-binding</keyword>
<accession>A0ABS8Q373</accession>
<dbReference type="SUPFAM" id="SSF81660">
    <property type="entry name" value="Metal cation-transporting ATPase, ATP-binding domain N"/>
    <property type="match status" value="1"/>
</dbReference>
<evidence type="ECO:0000256" key="2">
    <source>
        <dbReference type="ARBA" id="ARBA00022692"/>
    </source>
</evidence>
<dbReference type="InterPro" id="IPR059000">
    <property type="entry name" value="ATPase_P-type_domA"/>
</dbReference>
<evidence type="ECO:0000256" key="4">
    <source>
        <dbReference type="ARBA" id="ARBA00022840"/>
    </source>
</evidence>
<evidence type="ECO:0000256" key="3">
    <source>
        <dbReference type="ARBA" id="ARBA00022741"/>
    </source>
</evidence>
<dbReference type="Gene3D" id="3.40.50.1000">
    <property type="entry name" value="HAD superfamily/HAD-like"/>
    <property type="match status" value="1"/>
</dbReference>
<dbReference type="NCBIfam" id="TIGR01494">
    <property type="entry name" value="ATPase_P-type"/>
    <property type="match status" value="2"/>
</dbReference>
<dbReference type="Pfam" id="PF00122">
    <property type="entry name" value="E1-E2_ATPase"/>
    <property type="match status" value="1"/>
</dbReference>
<dbReference type="SFLD" id="SFLDF00027">
    <property type="entry name" value="p-type_atpase"/>
    <property type="match status" value="1"/>
</dbReference>
<dbReference type="PRINTS" id="PR00120">
    <property type="entry name" value="HATPASE"/>
</dbReference>
<evidence type="ECO:0000259" key="9">
    <source>
        <dbReference type="SMART" id="SM00831"/>
    </source>
</evidence>
<feature type="transmembrane region" description="Helical" evidence="8">
    <location>
        <begin position="639"/>
        <end position="659"/>
    </location>
</feature>
<keyword evidence="11" id="KW-1185">Reference proteome</keyword>
<feature type="transmembrane region" description="Helical" evidence="8">
    <location>
        <begin position="809"/>
        <end position="828"/>
    </location>
</feature>
<protein>
    <submittedName>
        <fullName evidence="10">HAD-IC family P-type ATPase</fullName>
    </submittedName>
</protein>
<dbReference type="InterPro" id="IPR023214">
    <property type="entry name" value="HAD_sf"/>
</dbReference>
<keyword evidence="2 8" id="KW-0812">Transmembrane</keyword>
<dbReference type="InterPro" id="IPR036412">
    <property type="entry name" value="HAD-like_sf"/>
</dbReference>
<dbReference type="PRINTS" id="PR00119">
    <property type="entry name" value="CATATPASE"/>
</dbReference>
<feature type="transmembrane region" description="Helical" evidence="8">
    <location>
        <begin position="706"/>
        <end position="732"/>
    </location>
</feature>
<feature type="domain" description="Cation-transporting P-type ATPase N-terminal" evidence="9">
    <location>
        <begin position="4"/>
        <end position="66"/>
    </location>
</feature>